<evidence type="ECO:0000256" key="9">
    <source>
        <dbReference type="HAMAP-Rule" id="MF_01375"/>
    </source>
</evidence>
<evidence type="ECO:0000256" key="3">
    <source>
        <dbReference type="ARBA" id="ARBA00022801"/>
    </source>
</evidence>
<dbReference type="SUPFAM" id="SSF56784">
    <property type="entry name" value="HAD-like"/>
    <property type="match status" value="1"/>
</dbReference>
<dbReference type="GO" id="GO:0000287">
    <property type="term" value="F:magnesium ion binding"/>
    <property type="evidence" value="ECO:0007669"/>
    <property type="project" value="UniProtKB-UniRule"/>
</dbReference>
<evidence type="ECO:0000256" key="7">
    <source>
        <dbReference type="ARBA" id="ARBA00056573"/>
    </source>
</evidence>
<dbReference type="InterPro" id="IPR050155">
    <property type="entry name" value="HAD-like_hydrolase_sf"/>
</dbReference>
<dbReference type="KEGG" id="ehn:H9Q80_18765"/>
<dbReference type="PANTHER" id="PTHR43434:SF19">
    <property type="entry name" value="PHOSPHONOACETALDEHYDE HYDROLASE"/>
    <property type="match status" value="1"/>
</dbReference>
<keyword evidence="2 9" id="KW-0479">Metal-binding</keyword>
<dbReference type="GO" id="GO:0050194">
    <property type="term" value="F:phosphonoacetaldehyde hydrolase activity"/>
    <property type="evidence" value="ECO:0007669"/>
    <property type="project" value="UniProtKB-UniRule"/>
</dbReference>
<keyword evidence="3 9" id="KW-0378">Hydrolase</keyword>
<feature type="binding site" evidence="9">
    <location>
        <position position="184"/>
    </location>
    <ligand>
        <name>Mg(2+)</name>
        <dbReference type="ChEBI" id="CHEBI:18420"/>
    </ligand>
</feature>
<evidence type="ECO:0000256" key="2">
    <source>
        <dbReference type="ARBA" id="ARBA00022723"/>
    </source>
</evidence>
<dbReference type="EC" id="3.11.1.1" evidence="8 9"/>
<dbReference type="RefSeq" id="WP_117453787.1">
    <property type="nucleotide sequence ID" value="NZ_CP060636.1"/>
</dbReference>
<dbReference type="InterPro" id="IPR006323">
    <property type="entry name" value="Phosphonoacetald_hydro"/>
</dbReference>
<evidence type="ECO:0000256" key="6">
    <source>
        <dbReference type="ARBA" id="ARBA00052005"/>
    </source>
</evidence>
<sequence>MKISAVIFDWAGTTVDYGCFAPVQAFMEIFQSYGIHVTMEETRKPMGLLKWDHIKTMLEMPEIKSQWIKRYGKEPTDKDVDIMHTQFTSSLLKILDQFVDIKPYVLETIRELRNMGIRIGSTTGYTDEMMQIVVSKAKENGYSPDFWITPNQVNNYGRPYPYMIFENMKALHISSVSEVIKVGDTISDIKEGTAAGVISVGILEGSSLMGLTKQEYEQLSETEKAERKKQLTKEYKAAGASYVISHMGELPALIKKIEAY</sequence>
<protein>
    <recommendedName>
        <fullName evidence="8 9">Phosphonoacetaldehyde hydrolase</fullName>
        <shortName evidence="9">Phosphonatase</shortName>
        <ecNumber evidence="8 9">3.11.1.1</ecNumber>
    </recommendedName>
    <alternativeName>
        <fullName evidence="9">Phosphonoacetaldehyde phosphonohydrolase</fullName>
    </alternativeName>
</protein>
<keyword evidence="4 9" id="KW-0460">Magnesium</keyword>
<keyword evidence="5 9" id="KW-0704">Schiff base</keyword>
<comment type="function">
    <text evidence="7 9">Involved in phosphonate degradation.</text>
</comment>
<keyword evidence="11" id="KW-1185">Reference proteome</keyword>
<dbReference type="GO" id="GO:0006281">
    <property type="term" value="P:DNA repair"/>
    <property type="evidence" value="ECO:0007669"/>
    <property type="project" value="TreeGrafter"/>
</dbReference>
<comment type="similarity">
    <text evidence="9">Belongs to the HAD-like hydrolase superfamily. PhnX family.</text>
</comment>
<dbReference type="InterPro" id="IPR023198">
    <property type="entry name" value="PGP-like_dom2"/>
</dbReference>
<evidence type="ECO:0000256" key="1">
    <source>
        <dbReference type="ARBA" id="ARBA00011738"/>
    </source>
</evidence>
<evidence type="ECO:0000313" key="11">
    <source>
        <dbReference type="Proteomes" id="UP000515856"/>
    </source>
</evidence>
<evidence type="ECO:0000313" key="10">
    <source>
        <dbReference type="EMBL" id="QNM12254.1"/>
    </source>
</evidence>
<gene>
    <name evidence="9" type="primary">phnX</name>
    <name evidence="10" type="ORF">H9Q80_18765</name>
</gene>
<organism evidence="10 11">
    <name type="scientific">[Eubacterium] hominis</name>
    <dbReference type="NCBI Taxonomy" id="2764325"/>
    <lineage>
        <taxon>Bacteria</taxon>
        <taxon>Bacillati</taxon>
        <taxon>Bacillota</taxon>
        <taxon>Erysipelotrichia</taxon>
        <taxon>Erysipelotrichales</taxon>
        <taxon>Erysipelotrichaceae</taxon>
        <taxon>Amedibacillus</taxon>
    </lineage>
</organism>
<comment type="cofactor">
    <cofactor evidence="9">
        <name>Mg(2+)</name>
        <dbReference type="ChEBI" id="CHEBI:18420"/>
    </cofactor>
    <text evidence="9">Binds 1 Mg(2+) ion per subunit.</text>
</comment>
<feature type="active site" description="Nucleophile" evidence="9">
    <location>
        <position position="9"/>
    </location>
</feature>
<dbReference type="PANTHER" id="PTHR43434">
    <property type="entry name" value="PHOSPHOGLYCOLATE PHOSPHATASE"/>
    <property type="match status" value="1"/>
</dbReference>
<dbReference type="HAMAP" id="MF_01375">
    <property type="entry name" value="PhnX"/>
    <property type="match status" value="1"/>
</dbReference>
<dbReference type="SFLD" id="SFLDG01129">
    <property type="entry name" value="C1.5:_HAD__Beta-PGM__Phosphata"/>
    <property type="match status" value="1"/>
</dbReference>
<dbReference type="GO" id="GO:0005829">
    <property type="term" value="C:cytosol"/>
    <property type="evidence" value="ECO:0007669"/>
    <property type="project" value="TreeGrafter"/>
</dbReference>
<accession>A0A7G9GN72</accession>
<feature type="active site" description="Schiff-base intermediate with substrate" evidence="9">
    <location>
        <position position="50"/>
    </location>
</feature>
<evidence type="ECO:0000256" key="5">
    <source>
        <dbReference type="ARBA" id="ARBA00023270"/>
    </source>
</evidence>
<feature type="binding site" evidence="9">
    <location>
        <position position="9"/>
    </location>
    <ligand>
        <name>Mg(2+)</name>
        <dbReference type="ChEBI" id="CHEBI:18420"/>
    </ligand>
</feature>
<evidence type="ECO:0000256" key="4">
    <source>
        <dbReference type="ARBA" id="ARBA00022842"/>
    </source>
</evidence>
<dbReference type="GO" id="GO:0019700">
    <property type="term" value="P:organic phosphonate catabolic process"/>
    <property type="evidence" value="ECO:0007669"/>
    <property type="project" value="InterPro"/>
</dbReference>
<dbReference type="EMBL" id="CP060636">
    <property type="protein sequence ID" value="QNM12254.1"/>
    <property type="molecule type" value="Genomic_DNA"/>
</dbReference>
<dbReference type="InterPro" id="IPR036412">
    <property type="entry name" value="HAD-like_sf"/>
</dbReference>
<name>A0A7G9GN72_9FIRM</name>
<dbReference type="Proteomes" id="UP000515856">
    <property type="component" value="Chromosome"/>
</dbReference>
<feature type="binding site" evidence="9">
    <location>
        <position position="11"/>
    </location>
    <ligand>
        <name>Mg(2+)</name>
        <dbReference type="ChEBI" id="CHEBI:18420"/>
    </ligand>
</feature>
<dbReference type="InterPro" id="IPR023214">
    <property type="entry name" value="HAD_sf"/>
</dbReference>
<proteinExistence type="inferred from homology"/>
<dbReference type="AlphaFoldDB" id="A0A7G9GN72"/>
<comment type="subunit">
    <text evidence="1 9">Homodimer.</text>
</comment>
<dbReference type="Gene3D" id="1.10.150.240">
    <property type="entry name" value="Putative phosphatase, domain 2"/>
    <property type="match status" value="1"/>
</dbReference>
<evidence type="ECO:0000256" key="8">
    <source>
        <dbReference type="ARBA" id="ARBA00066472"/>
    </source>
</evidence>
<dbReference type="NCBIfam" id="TIGR01422">
    <property type="entry name" value="phosphonatase"/>
    <property type="match status" value="1"/>
</dbReference>
<dbReference type="GO" id="GO:0008967">
    <property type="term" value="F:phosphoglycolate phosphatase activity"/>
    <property type="evidence" value="ECO:0007669"/>
    <property type="project" value="TreeGrafter"/>
</dbReference>
<comment type="catalytic activity">
    <reaction evidence="6 9">
        <text>phosphonoacetaldehyde + H2O = acetaldehyde + phosphate + H(+)</text>
        <dbReference type="Rhea" id="RHEA:18905"/>
        <dbReference type="ChEBI" id="CHEBI:15343"/>
        <dbReference type="ChEBI" id="CHEBI:15377"/>
        <dbReference type="ChEBI" id="CHEBI:15378"/>
        <dbReference type="ChEBI" id="CHEBI:43474"/>
        <dbReference type="ChEBI" id="CHEBI:58383"/>
        <dbReference type="EC" id="3.11.1.1"/>
    </reaction>
</comment>
<dbReference type="SFLD" id="SFLDG01135">
    <property type="entry name" value="C1.5.6:_HAD__Beta-PGM__Phospha"/>
    <property type="match status" value="1"/>
</dbReference>
<dbReference type="SFLD" id="SFLDS00003">
    <property type="entry name" value="Haloacid_Dehalogenase"/>
    <property type="match status" value="1"/>
</dbReference>
<dbReference type="FunFam" id="1.10.150.240:FF:000006">
    <property type="entry name" value="Phosphonoacetaldehyde hydrolase"/>
    <property type="match status" value="1"/>
</dbReference>
<reference evidence="10 11" key="1">
    <citation type="submission" date="2020-08" db="EMBL/GenBank/DDBJ databases">
        <authorList>
            <person name="Liu C."/>
            <person name="Sun Q."/>
        </authorList>
    </citation>
    <scope>NUCLEOTIDE SEQUENCE [LARGE SCALE GENOMIC DNA]</scope>
    <source>
        <strain evidence="10 11">NSJ-61</strain>
    </source>
</reference>
<dbReference type="Gene3D" id="3.40.50.1000">
    <property type="entry name" value="HAD superfamily/HAD-like"/>
    <property type="match status" value="1"/>
</dbReference>
<dbReference type="Pfam" id="PF00702">
    <property type="entry name" value="Hydrolase"/>
    <property type="match status" value="1"/>
</dbReference>